<evidence type="ECO:0000256" key="4">
    <source>
        <dbReference type="ARBA" id="ARBA00023125"/>
    </source>
</evidence>
<evidence type="ECO:0000256" key="1">
    <source>
        <dbReference type="ARBA" id="ARBA00022741"/>
    </source>
</evidence>
<dbReference type="Pfam" id="PF25601">
    <property type="entry name" value="AAA_lid_14"/>
    <property type="match status" value="1"/>
</dbReference>
<dbReference type="PROSITE" id="PS00688">
    <property type="entry name" value="SIGMA54_INTERACT_3"/>
    <property type="match status" value="1"/>
</dbReference>
<dbReference type="PROSITE" id="PS00675">
    <property type="entry name" value="SIGMA54_INTERACT_1"/>
    <property type="match status" value="1"/>
</dbReference>
<dbReference type="InterPro" id="IPR002197">
    <property type="entry name" value="HTH_Fis"/>
</dbReference>
<gene>
    <name evidence="7" type="ORF">GCM10011501_01890</name>
</gene>
<dbReference type="Gene3D" id="1.10.10.60">
    <property type="entry name" value="Homeodomain-like"/>
    <property type="match status" value="1"/>
</dbReference>
<dbReference type="InterPro" id="IPR027417">
    <property type="entry name" value="P-loop_NTPase"/>
</dbReference>
<dbReference type="PROSITE" id="PS50045">
    <property type="entry name" value="SIGMA54_INTERACT_4"/>
    <property type="match status" value="1"/>
</dbReference>
<dbReference type="EMBL" id="BNAH01000001">
    <property type="protein sequence ID" value="GHE77847.1"/>
    <property type="molecule type" value="Genomic_DNA"/>
</dbReference>
<dbReference type="InterPro" id="IPR025943">
    <property type="entry name" value="Sigma_54_int_dom_ATP-bd_2"/>
</dbReference>
<dbReference type="Pfam" id="PF08448">
    <property type="entry name" value="PAS_4"/>
    <property type="match status" value="1"/>
</dbReference>
<reference evidence="8" key="1">
    <citation type="journal article" date="2019" name="Int. J. Syst. Evol. Microbiol.">
        <title>The Global Catalogue of Microorganisms (GCM) 10K type strain sequencing project: providing services to taxonomists for standard genome sequencing and annotation.</title>
        <authorList>
            <consortium name="The Broad Institute Genomics Platform"/>
            <consortium name="The Broad Institute Genome Sequencing Center for Infectious Disease"/>
            <person name="Wu L."/>
            <person name="Ma J."/>
        </authorList>
    </citation>
    <scope>NUCLEOTIDE SEQUENCE [LARGE SCALE GENOMIC DNA]</scope>
    <source>
        <strain evidence="8">CGMCC 1.15922</strain>
    </source>
</reference>
<evidence type="ECO:0000313" key="8">
    <source>
        <dbReference type="Proteomes" id="UP000626370"/>
    </source>
</evidence>
<dbReference type="RefSeq" id="WP_189376215.1">
    <property type="nucleotide sequence ID" value="NZ_BNAH01000001.1"/>
</dbReference>
<keyword evidence="2" id="KW-0067">ATP-binding</keyword>
<keyword evidence="4" id="KW-0238">DNA-binding</keyword>
<dbReference type="Gene3D" id="1.10.8.60">
    <property type="match status" value="1"/>
</dbReference>
<proteinExistence type="predicted"/>
<dbReference type="InterPro" id="IPR009057">
    <property type="entry name" value="Homeodomain-like_sf"/>
</dbReference>
<dbReference type="InterPro" id="IPR025944">
    <property type="entry name" value="Sigma_54_int_dom_CS"/>
</dbReference>
<feature type="domain" description="Sigma-54 factor interaction" evidence="6">
    <location>
        <begin position="129"/>
        <end position="354"/>
    </location>
</feature>
<dbReference type="SMART" id="SM00382">
    <property type="entry name" value="AAA"/>
    <property type="match status" value="1"/>
</dbReference>
<dbReference type="Proteomes" id="UP000626370">
    <property type="component" value="Unassembled WGS sequence"/>
</dbReference>
<organism evidence="7 8">
    <name type="scientific">Thalassotalea profundi</name>
    <dbReference type="NCBI Taxonomy" id="2036687"/>
    <lineage>
        <taxon>Bacteria</taxon>
        <taxon>Pseudomonadati</taxon>
        <taxon>Pseudomonadota</taxon>
        <taxon>Gammaproteobacteria</taxon>
        <taxon>Alteromonadales</taxon>
        <taxon>Colwelliaceae</taxon>
        <taxon>Thalassotalea</taxon>
    </lineage>
</organism>
<dbReference type="InterPro" id="IPR013656">
    <property type="entry name" value="PAS_4"/>
</dbReference>
<keyword evidence="1" id="KW-0547">Nucleotide-binding</keyword>
<comment type="caution">
    <text evidence="7">The sequence shown here is derived from an EMBL/GenBank/DDBJ whole genome shotgun (WGS) entry which is preliminary data.</text>
</comment>
<dbReference type="Pfam" id="PF02954">
    <property type="entry name" value="HTH_8"/>
    <property type="match status" value="1"/>
</dbReference>
<accession>A0ABQ3IC04</accession>
<dbReference type="PANTHER" id="PTHR32071:SF119">
    <property type="entry name" value="SIGMA L-DEPENDENT TRANSCRIPTIONAL REGULATOR YPLP-RELATED"/>
    <property type="match status" value="1"/>
</dbReference>
<dbReference type="InterPro" id="IPR002078">
    <property type="entry name" value="Sigma_54_int"/>
</dbReference>
<name>A0ABQ3IC04_9GAMM</name>
<dbReference type="InterPro" id="IPR025662">
    <property type="entry name" value="Sigma_54_int_dom_ATP-bd_1"/>
</dbReference>
<dbReference type="CDD" id="cd00009">
    <property type="entry name" value="AAA"/>
    <property type="match status" value="1"/>
</dbReference>
<keyword evidence="5" id="KW-0804">Transcription</keyword>
<evidence type="ECO:0000259" key="6">
    <source>
        <dbReference type="PROSITE" id="PS50045"/>
    </source>
</evidence>
<dbReference type="InterPro" id="IPR058031">
    <property type="entry name" value="AAA_lid_NorR"/>
</dbReference>
<dbReference type="Gene3D" id="3.40.50.300">
    <property type="entry name" value="P-loop containing nucleotide triphosphate hydrolases"/>
    <property type="match status" value="1"/>
</dbReference>
<keyword evidence="3" id="KW-0805">Transcription regulation</keyword>
<dbReference type="PANTHER" id="PTHR32071">
    <property type="entry name" value="TRANSCRIPTIONAL REGULATORY PROTEIN"/>
    <property type="match status" value="1"/>
</dbReference>
<evidence type="ECO:0000256" key="3">
    <source>
        <dbReference type="ARBA" id="ARBA00023015"/>
    </source>
</evidence>
<protein>
    <submittedName>
        <fullName evidence="7">Sigma-54-dependent Fis family transcriptional regulator</fullName>
    </submittedName>
</protein>
<dbReference type="PROSITE" id="PS00676">
    <property type="entry name" value="SIGMA54_INTERACT_2"/>
    <property type="match status" value="1"/>
</dbReference>
<evidence type="ECO:0000256" key="5">
    <source>
        <dbReference type="ARBA" id="ARBA00023163"/>
    </source>
</evidence>
<evidence type="ECO:0000313" key="7">
    <source>
        <dbReference type="EMBL" id="GHE77847.1"/>
    </source>
</evidence>
<dbReference type="InterPro" id="IPR003593">
    <property type="entry name" value="AAA+_ATPase"/>
</dbReference>
<dbReference type="SUPFAM" id="SSF52540">
    <property type="entry name" value="P-loop containing nucleoside triphosphate hydrolases"/>
    <property type="match status" value="1"/>
</dbReference>
<evidence type="ECO:0000256" key="2">
    <source>
        <dbReference type="ARBA" id="ARBA00022840"/>
    </source>
</evidence>
<sequence length="437" mass="48994">MVHQTIQGIIESVEKPAIFITNDYSIEAVNQSYRDTYETQVVLGKSKCYEISHNTSQPCDQHGESCPLSACKKSNKNASALHIHKGNSGDIYCNILMKPVKDNNGITIGFLEILEKVDFASSISSDRKLIGKSKAFQELVSMITRSAKSDINILLQGETGTGKELVALSIHQASQRAKKQFIEVECTGLNESLFESELFGHEKGAFTGATTNKKGLVCMANGGTLFLDEIGDVPLNLQVKLLRLIETGQYRRVGSVETQKANFRLICASHKNLEEMVKIGTFREDLYYRIAAFPISLPTLRERQSDISILAEHLLLKSEFSSKKFTHEALTLLSTYPFPGNVRELKNIVQRSALLTDDELIDIEHLPKSISMKNNTSNHSINLDANEKKYLIELLNQFGNNPKVIAEHLNVSVRTFYRKLKKHDLTMSNYILPEHDS</sequence>
<keyword evidence="8" id="KW-1185">Reference proteome</keyword>
<dbReference type="SUPFAM" id="SSF46689">
    <property type="entry name" value="Homeodomain-like"/>
    <property type="match status" value="1"/>
</dbReference>
<dbReference type="Pfam" id="PF00158">
    <property type="entry name" value="Sigma54_activat"/>
    <property type="match status" value="1"/>
</dbReference>